<dbReference type="RefSeq" id="WP_126802409.1">
    <property type="nucleotide sequence ID" value="NZ_PIPL01000001.1"/>
</dbReference>
<dbReference type="GO" id="GO:0046656">
    <property type="term" value="P:folic acid biosynthetic process"/>
    <property type="evidence" value="ECO:0007669"/>
    <property type="project" value="UniProtKB-KW"/>
</dbReference>
<dbReference type="EMBL" id="PIPL01000001">
    <property type="protein sequence ID" value="RUO25643.1"/>
    <property type="molecule type" value="Genomic_DNA"/>
</dbReference>
<dbReference type="GO" id="GO:0005829">
    <property type="term" value="C:cytosol"/>
    <property type="evidence" value="ECO:0007669"/>
    <property type="project" value="TreeGrafter"/>
</dbReference>
<keyword evidence="6 11" id="KW-0456">Lyase</keyword>
<evidence type="ECO:0000313" key="11">
    <source>
        <dbReference type="EMBL" id="RUO25643.1"/>
    </source>
</evidence>
<evidence type="ECO:0000256" key="3">
    <source>
        <dbReference type="ARBA" id="ARBA00011738"/>
    </source>
</evidence>
<evidence type="ECO:0000256" key="4">
    <source>
        <dbReference type="ARBA" id="ARBA00022898"/>
    </source>
</evidence>
<keyword evidence="5" id="KW-0289">Folate biosynthesis</keyword>
<keyword evidence="4" id="KW-0663">Pyridoxal phosphate</keyword>
<dbReference type="Gene3D" id="3.20.10.10">
    <property type="entry name" value="D-amino Acid Aminotransferase, subunit A, domain 2"/>
    <property type="match status" value="1"/>
</dbReference>
<organism evidence="11 12">
    <name type="scientific">Aliidiomarina minuta</name>
    <dbReference type="NCBI Taxonomy" id="880057"/>
    <lineage>
        <taxon>Bacteria</taxon>
        <taxon>Pseudomonadati</taxon>
        <taxon>Pseudomonadota</taxon>
        <taxon>Gammaproteobacteria</taxon>
        <taxon>Alteromonadales</taxon>
        <taxon>Idiomarinaceae</taxon>
        <taxon>Aliidiomarina</taxon>
    </lineage>
</organism>
<dbReference type="GO" id="GO:0030170">
    <property type="term" value="F:pyridoxal phosphate binding"/>
    <property type="evidence" value="ECO:0007669"/>
    <property type="project" value="InterPro"/>
</dbReference>
<dbReference type="Proteomes" id="UP000288293">
    <property type="component" value="Unassembled WGS sequence"/>
</dbReference>
<dbReference type="PANTHER" id="PTHR42743">
    <property type="entry name" value="AMINO-ACID AMINOTRANSFERASE"/>
    <property type="match status" value="1"/>
</dbReference>
<dbReference type="OrthoDB" id="9805628at2"/>
<dbReference type="InterPro" id="IPR017824">
    <property type="entry name" value="Aminodeoxychorismate_lyase_IV"/>
</dbReference>
<accession>A0A432W6E1</accession>
<dbReference type="CDD" id="cd01559">
    <property type="entry name" value="ADCL_like"/>
    <property type="match status" value="1"/>
</dbReference>
<dbReference type="NCBIfam" id="TIGR03461">
    <property type="entry name" value="pabC_Proteo"/>
    <property type="match status" value="1"/>
</dbReference>
<dbReference type="EC" id="4.1.3.38" evidence="8 10"/>
<dbReference type="AlphaFoldDB" id="A0A432W6E1"/>
<dbReference type="InterPro" id="IPR001544">
    <property type="entry name" value="Aminotrans_IV"/>
</dbReference>
<comment type="cofactor">
    <cofactor evidence="1">
        <name>pyridoxal 5'-phosphate</name>
        <dbReference type="ChEBI" id="CHEBI:597326"/>
    </cofactor>
</comment>
<evidence type="ECO:0000256" key="1">
    <source>
        <dbReference type="ARBA" id="ARBA00001933"/>
    </source>
</evidence>
<dbReference type="SUPFAM" id="SSF56752">
    <property type="entry name" value="D-aminoacid aminotransferase-like PLP-dependent enzymes"/>
    <property type="match status" value="1"/>
</dbReference>
<sequence>MTELLLNGQPGTDISCLDRGLQYGDGFFTTIRVSQGKPELWSQHLARITECSQRLGLETAEPEVLLNEISQVAQRHAECAVRITFTRGVGGFGYTPPELPAGNRIVRATKIPAHYADWRKQGIRLQIAEQQLGQQPMLAGLKTLNRLEQVLLKKEQQQRAADDLLVLDSKQKVCETTVANIFWQQGGQWFTPSLRLSGVAGVVRAELLQNNEVTIGDYPLQSLYQAERAFICNALLGLVPVTHLADYELPLQQPYPLQWRTLLEEV</sequence>
<dbReference type="InterPro" id="IPR043131">
    <property type="entry name" value="BCAT-like_N"/>
</dbReference>
<evidence type="ECO:0000256" key="9">
    <source>
        <dbReference type="ARBA" id="ARBA00049529"/>
    </source>
</evidence>
<dbReference type="GO" id="GO:0008153">
    <property type="term" value="P:4-aminobenzoate biosynthetic process"/>
    <property type="evidence" value="ECO:0007669"/>
    <property type="project" value="UniProtKB-UniRule"/>
</dbReference>
<evidence type="ECO:0000256" key="10">
    <source>
        <dbReference type="NCBIfam" id="TIGR03461"/>
    </source>
</evidence>
<evidence type="ECO:0000256" key="8">
    <source>
        <dbReference type="ARBA" id="ARBA00035676"/>
    </source>
</evidence>
<name>A0A432W6E1_9GAMM</name>
<keyword evidence="12" id="KW-1185">Reference proteome</keyword>
<comment type="catalytic activity">
    <reaction evidence="9">
        <text>4-amino-4-deoxychorismate = 4-aminobenzoate + pyruvate + H(+)</text>
        <dbReference type="Rhea" id="RHEA:16201"/>
        <dbReference type="ChEBI" id="CHEBI:15361"/>
        <dbReference type="ChEBI" id="CHEBI:15378"/>
        <dbReference type="ChEBI" id="CHEBI:17836"/>
        <dbReference type="ChEBI" id="CHEBI:58406"/>
        <dbReference type="EC" id="4.1.3.38"/>
    </reaction>
</comment>
<evidence type="ECO:0000256" key="2">
    <source>
        <dbReference type="ARBA" id="ARBA00009320"/>
    </source>
</evidence>
<dbReference type="NCBIfam" id="NF004761">
    <property type="entry name" value="PRK06092.1"/>
    <property type="match status" value="1"/>
</dbReference>
<dbReference type="InterPro" id="IPR050571">
    <property type="entry name" value="Class-IV_PLP-Dep_Aminotrnsfr"/>
</dbReference>
<evidence type="ECO:0000256" key="7">
    <source>
        <dbReference type="ARBA" id="ARBA00035633"/>
    </source>
</evidence>
<comment type="similarity">
    <text evidence="2">Belongs to the class-IV pyridoxal-phosphate-dependent aminotransferase family.</text>
</comment>
<dbReference type="GO" id="GO:0008696">
    <property type="term" value="F:4-amino-4-deoxychorismate lyase activity"/>
    <property type="evidence" value="ECO:0007669"/>
    <property type="project" value="UniProtKB-UniRule"/>
</dbReference>
<comment type="subunit">
    <text evidence="3">Homodimer.</text>
</comment>
<protein>
    <recommendedName>
        <fullName evidence="8 10">Aminodeoxychorismate lyase</fullName>
        <ecNumber evidence="8 10">4.1.3.38</ecNumber>
    </recommendedName>
</protein>
<evidence type="ECO:0000256" key="5">
    <source>
        <dbReference type="ARBA" id="ARBA00022909"/>
    </source>
</evidence>
<dbReference type="PANTHER" id="PTHR42743:SF2">
    <property type="entry name" value="AMINODEOXYCHORISMATE LYASE"/>
    <property type="match status" value="1"/>
</dbReference>
<reference evidence="11 12" key="1">
    <citation type="journal article" date="2011" name="Front. Microbiol.">
        <title>Genomic signatures of strain selection and enhancement in Bacillus atrophaeus var. globigii, a historical biowarfare simulant.</title>
        <authorList>
            <person name="Gibbons H.S."/>
            <person name="Broomall S.M."/>
            <person name="McNew L.A."/>
            <person name="Daligault H."/>
            <person name="Chapman C."/>
            <person name="Bruce D."/>
            <person name="Karavis M."/>
            <person name="Krepps M."/>
            <person name="McGregor P.A."/>
            <person name="Hong C."/>
            <person name="Park K.H."/>
            <person name="Akmal A."/>
            <person name="Feldman A."/>
            <person name="Lin J.S."/>
            <person name="Chang W.E."/>
            <person name="Higgs B.W."/>
            <person name="Demirev P."/>
            <person name="Lindquist J."/>
            <person name="Liem A."/>
            <person name="Fochler E."/>
            <person name="Read T.D."/>
            <person name="Tapia R."/>
            <person name="Johnson S."/>
            <person name="Bishop-Lilly K.A."/>
            <person name="Detter C."/>
            <person name="Han C."/>
            <person name="Sozhamannan S."/>
            <person name="Rosenzweig C.N."/>
            <person name="Skowronski E.W."/>
        </authorList>
    </citation>
    <scope>NUCLEOTIDE SEQUENCE [LARGE SCALE GENOMIC DNA]</scope>
    <source>
        <strain evidence="11 12">MLST1</strain>
    </source>
</reference>
<evidence type="ECO:0000313" key="12">
    <source>
        <dbReference type="Proteomes" id="UP000288293"/>
    </source>
</evidence>
<dbReference type="InterPro" id="IPR043132">
    <property type="entry name" value="BCAT-like_C"/>
</dbReference>
<dbReference type="Pfam" id="PF01063">
    <property type="entry name" value="Aminotran_4"/>
    <property type="match status" value="1"/>
</dbReference>
<gene>
    <name evidence="11" type="primary">pabC</name>
    <name evidence="11" type="ORF">CWE09_02635</name>
</gene>
<comment type="pathway">
    <text evidence="7">Cofactor biosynthesis; tetrahydrofolate biosynthesis; 4-aminobenzoate from chorismate: step 2/2.</text>
</comment>
<dbReference type="Gene3D" id="3.30.470.10">
    <property type="match status" value="1"/>
</dbReference>
<dbReference type="InterPro" id="IPR036038">
    <property type="entry name" value="Aminotransferase-like"/>
</dbReference>
<evidence type="ECO:0000256" key="6">
    <source>
        <dbReference type="ARBA" id="ARBA00023239"/>
    </source>
</evidence>
<comment type="caution">
    <text evidence="11">The sequence shown here is derived from an EMBL/GenBank/DDBJ whole genome shotgun (WGS) entry which is preliminary data.</text>
</comment>
<proteinExistence type="inferred from homology"/>